<evidence type="ECO:0000256" key="1">
    <source>
        <dbReference type="ARBA" id="ARBA00022723"/>
    </source>
</evidence>
<dbReference type="GO" id="GO:0000978">
    <property type="term" value="F:RNA polymerase II cis-regulatory region sequence-specific DNA binding"/>
    <property type="evidence" value="ECO:0007669"/>
    <property type="project" value="TreeGrafter"/>
</dbReference>
<dbReference type="InterPro" id="IPR007219">
    <property type="entry name" value="XnlR_reg_dom"/>
</dbReference>
<keyword evidence="1" id="KW-0479">Metal-binding</keyword>
<keyword evidence="4" id="KW-0539">Nucleus</keyword>
<feature type="domain" description="Zn(2)-C6 fungal-type" evidence="6">
    <location>
        <begin position="3"/>
        <end position="48"/>
    </location>
</feature>
<evidence type="ECO:0000256" key="3">
    <source>
        <dbReference type="ARBA" id="ARBA00023163"/>
    </source>
</evidence>
<sequence length="674" mass="75506">MTQKVSKACEPCRGRKIRCSGSVPCQRRECKADPQVCVYRLKARNRQSQKQKRLLGDAVASPSPPISLGPSVQPQPRDNNDKEAEHETQPEVHHSVTESHLSPKPTDSSQLFYGPSSNFAFVQQVHRAIVSTSHNGQAQSHDGVSGLDTFMMRSIFFGTPSRIDPEAIRSPSVSLEVVHKSQAREYLEAFKTTSHYRLPFYTVAELDSLFETLYDPRLSQAIAPQTKAAFLAILAIGALATPHTNVAETLMMQAKREAIVLDDTVSLRMVQLSILFADYQINLGRPNSTYLHLGVACRKAFALGLNNEVFATRQDEATVDKHRTTLWLLYFYETCQSLTLGRRSSLKFADITCSFPAQPSAVAKLASIARIMEDTFDSMYGKRAENIRQLFTTAERLYSELNRFAETHNIAFATRGKFAQDAPCDFESLTFHNLYYHTVLLIFRPFLVAAYALQTSRQTKHITQMWLRQACRHAVDAAQDFIIYASNTILNSPLAGTLRYQAFFIECCCAILFYDMLCEPTKYSYHSEYIKKAVQTMQSMVQDEPVTTCINSIRRIQEVIKLSISRQLQIEVPPTQTQAPYPVHIHADSLVPQIGATGGAGTEQMIFLTNGAADITDENCGPLAAELDALTDQDWLNPNHFNLNVMTTDLFNYFPMDSSTPSTGQPSAHDYANL</sequence>
<keyword evidence="2" id="KW-0805">Transcription regulation</keyword>
<dbReference type="EMBL" id="JAGPNK010000012">
    <property type="protein sequence ID" value="KAH7310720.1"/>
    <property type="molecule type" value="Genomic_DNA"/>
</dbReference>
<dbReference type="GO" id="GO:0006351">
    <property type="term" value="P:DNA-templated transcription"/>
    <property type="evidence" value="ECO:0007669"/>
    <property type="project" value="InterPro"/>
</dbReference>
<dbReference type="GO" id="GO:0005634">
    <property type="term" value="C:nucleus"/>
    <property type="evidence" value="ECO:0007669"/>
    <property type="project" value="TreeGrafter"/>
</dbReference>
<dbReference type="Gene3D" id="4.10.240.10">
    <property type="entry name" value="Zn(2)-C6 fungal-type DNA-binding domain"/>
    <property type="match status" value="1"/>
</dbReference>
<dbReference type="GO" id="GO:0000435">
    <property type="term" value="P:positive regulation of transcription from RNA polymerase II promoter by galactose"/>
    <property type="evidence" value="ECO:0007669"/>
    <property type="project" value="TreeGrafter"/>
</dbReference>
<dbReference type="CDD" id="cd00067">
    <property type="entry name" value="GAL4"/>
    <property type="match status" value="1"/>
</dbReference>
<dbReference type="InterPro" id="IPR036864">
    <property type="entry name" value="Zn2-C6_fun-type_DNA-bd_sf"/>
</dbReference>
<evidence type="ECO:0000256" key="2">
    <source>
        <dbReference type="ARBA" id="ARBA00023015"/>
    </source>
</evidence>
<dbReference type="PANTHER" id="PTHR47424">
    <property type="entry name" value="REGULATORY PROTEIN GAL4"/>
    <property type="match status" value="1"/>
</dbReference>
<accession>A0A8K0SFD6</accession>
<feature type="domain" description="Xylanolytic transcriptional activator regulatory" evidence="7">
    <location>
        <begin position="289"/>
        <end position="362"/>
    </location>
</feature>
<evidence type="ECO:0000256" key="4">
    <source>
        <dbReference type="ARBA" id="ARBA00023242"/>
    </source>
</evidence>
<evidence type="ECO:0000313" key="9">
    <source>
        <dbReference type="Proteomes" id="UP000813444"/>
    </source>
</evidence>
<evidence type="ECO:0000256" key="5">
    <source>
        <dbReference type="SAM" id="MobiDB-lite"/>
    </source>
</evidence>
<evidence type="ECO:0000259" key="6">
    <source>
        <dbReference type="SMART" id="SM00066"/>
    </source>
</evidence>
<keyword evidence="3" id="KW-0804">Transcription</keyword>
<gene>
    <name evidence="8" type="ORF">B0I35DRAFT_397046</name>
</gene>
<dbReference type="CDD" id="cd12148">
    <property type="entry name" value="fungal_TF_MHR"/>
    <property type="match status" value="1"/>
</dbReference>
<reference evidence="8" key="1">
    <citation type="journal article" date="2021" name="Nat. Commun.">
        <title>Genetic determinants of endophytism in the Arabidopsis root mycobiome.</title>
        <authorList>
            <person name="Mesny F."/>
            <person name="Miyauchi S."/>
            <person name="Thiergart T."/>
            <person name="Pickel B."/>
            <person name="Atanasova L."/>
            <person name="Karlsson M."/>
            <person name="Huettel B."/>
            <person name="Barry K.W."/>
            <person name="Haridas S."/>
            <person name="Chen C."/>
            <person name="Bauer D."/>
            <person name="Andreopoulos W."/>
            <person name="Pangilinan J."/>
            <person name="LaButti K."/>
            <person name="Riley R."/>
            <person name="Lipzen A."/>
            <person name="Clum A."/>
            <person name="Drula E."/>
            <person name="Henrissat B."/>
            <person name="Kohler A."/>
            <person name="Grigoriev I.V."/>
            <person name="Martin F.M."/>
            <person name="Hacquard S."/>
        </authorList>
    </citation>
    <scope>NUCLEOTIDE SEQUENCE</scope>
    <source>
        <strain evidence="8">MPI-CAGE-CH-0235</strain>
    </source>
</reference>
<feature type="compositionally biased region" description="Basic residues" evidence="5">
    <location>
        <begin position="42"/>
        <end position="53"/>
    </location>
</feature>
<proteinExistence type="predicted"/>
<dbReference type="Proteomes" id="UP000813444">
    <property type="component" value="Unassembled WGS sequence"/>
</dbReference>
<evidence type="ECO:0008006" key="10">
    <source>
        <dbReference type="Google" id="ProtNLM"/>
    </source>
</evidence>
<dbReference type="Pfam" id="PF04082">
    <property type="entry name" value="Fungal_trans"/>
    <property type="match status" value="1"/>
</dbReference>
<dbReference type="SMART" id="SM00906">
    <property type="entry name" value="Fungal_trans"/>
    <property type="match status" value="1"/>
</dbReference>
<organism evidence="8 9">
    <name type="scientific">Stachybotrys elegans</name>
    <dbReference type="NCBI Taxonomy" id="80388"/>
    <lineage>
        <taxon>Eukaryota</taxon>
        <taxon>Fungi</taxon>
        <taxon>Dikarya</taxon>
        <taxon>Ascomycota</taxon>
        <taxon>Pezizomycotina</taxon>
        <taxon>Sordariomycetes</taxon>
        <taxon>Hypocreomycetidae</taxon>
        <taxon>Hypocreales</taxon>
        <taxon>Stachybotryaceae</taxon>
        <taxon>Stachybotrys</taxon>
    </lineage>
</organism>
<feature type="compositionally biased region" description="Basic and acidic residues" evidence="5">
    <location>
        <begin position="78"/>
        <end position="97"/>
    </location>
</feature>
<feature type="region of interest" description="Disordered" evidence="5">
    <location>
        <begin position="42"/>
        <end position="109"/>
    </location>
</feature>
<dbReference type="SMART" id="SM00066">
    <property type="entry name" value="GAL4"/>
    <property type="match status" value="1"/>
</dbReference>
<comment type="caution">
    <text evidence="8">The sequence shown here is derived from an EMBL/GenBank/DDBJ whole genome shotgun (WGS) entry which is preliminary data.</text>
</comment>
<evidence type="ECO:0000259" key="7">
    <source>
        <dbReference type="SMART" id="SM00906"/>
    </source>
</evidence>
<dbReference type="AlphaFoldDB" id="A0A8K0SFD6"/>
<keyword evidence="9" id="KW-1185">Reference proteome</keyword>
<dbReference type="OrthoDB" id="2123952at2759"/>
<dbReference type="InterPro" id="IPR001138">
    <property type="entry name" value="Zn2Cys6_DnaBD"/>
</dbReference>
<evidence type="ECO:0000313" key="8">
    <source>
        <dbReference type="EMBL" id="KAH7310720.1"/>
    </source>
</evidence>
<dbReference type="GO" id="GO:0000981">
    <property type="term" value="F:DNA-binding transcription factor activity, RNA polymerase II-specific"/>
    <property type="evidence" value="ECO:0007669"/>
    <property type="project" value="InterPro"/>
</dbReference>
<dbReference type="PANTHER" id="PTHR47424:SF15">
    <property type="entry name" value="ZN(II)2CYS6 TRANSCRIPTION FACTOR (EUROFUNG)"/>
    <property type="match status" value="1"/>
</dbReference>
<dbReference type="InterPro" id="IPR051127">
    <property type="entry name" value="Fungal_SecMet_Regulators"/>
</dbReference>
<protein>
    <recommendedName>
        <fullName evidence="10">Zn(2)-C6 fungal-type domain-containing protein</fullName>
    </recommendedName>
</protein>
<dbReference type="SUPFAM" id="SSF57701">
    <property type="entry name" value="Zn2/Cys6 DNA-binding domain"/>
    <property type="match status" value="1"/>
</dbReference>
<dbReference type="GO" id="GO:0008270">
    <property type="term" value="F:zinc ion binding"/>
    <property type="evidence" value="ECO:0007669"/>
    <property type="project" value="InterPro"/>
</dbReference>
<name>A0A8K0SFD6_9HYPO</name>